<dbReference type="RefSeq" id="WP_115833500.1">
    <property type="nucleotide sequence ID" value="NZ_QNUL01000028.1"/>
</dbReference>
<evidence type="ECO:0008006" key="3">
    <source>
        <dbReference type="Google" id="ProtNLM"/>
    </source>
</evidence>
<dbReference type="OrthoDB" id="948049at2"/>
<reference evidence="1 2" key="1">
    <citation type="submission" date="2018-07" db="EMBL/GenBank/DDBJ databases">
        <title>Dyadobacter roseus sp. nov., isolated from rose rhizosphere soil.</title>
        <authorList>
            <person name="Chen L."/>
        </authorList>
    </citation>
    <scope>NUCLEOTIDE SEQUENCE [LARGE SCALE GENOMIC DNA]</scope>
    <source>
        <strain evidence="1 2">RS19</strain>
    </source>
</reference>
<evidence type="ECO:0000313" key="1">
    <source>
        <dbReference type="EMBL" id="REA57423.1"/>
    </source>
</evidence>
<comment type="caution">
    <text evidence="1">The sequence shown here is derived from an EMBL/GenBank/DDBJ whole genome shotgun (WGS) entry which is preliminary data.</text>
</comment>
<accession>A0A3D8Y578</accession>
<evidence type="ECO:0000313" key="2">
    <source>
        <dbReference type="Proteomes" id="UP000256373"/>
    </source>
</evidence>
<organism evidence="1 2">
    <name type="scientific">Dyadobacter luteus</name>
    <dbReference type="NCBI Taxonomy" id="2259619"/>
    <lineage>
        <taxon>Bacteria</taxon>
        <taxon>Pseudomonadati</taxon>
        <taxon>Bacteroidota</taxon>
        <taxon>Cytophagia</taxon>
        <taxon>Cytophagales</taxon>
        <taxon>Spirosomataceae</taxon>
        <taxon>Dyadobacter</taxon>
    </lineage>
</organism>
<gene>
    <name evidence="1" type="ORF">DSL64_24015</name>
</gene>
<dbReference type="Proteomes" id="UP000256373">
    <property type="component" value="Unassembled WGS sequence"/>
</dbReference>
<dbReference type="AlphaFoldDB" id="A0A3D8Y578"/>
<proteinExistence type="predicted"/>
<protein>
    <recommendedName>
        <fullName evidence="3">DUF3575 domain-containing protein</fullName>
    </recommendedName>
</protein>
<name>A0A3D8Y578_9BACT</name>
<keyword evidence="2" id="KW-1185">Reference proteome</keyword>
<dbReference type="EMBL" id="QNUL01000028">
    <property type="protein sequence ID" value="REA57423.1"/>
    <property type="molecule type" value="Genomic_DNA"/>
</dbReference>
<sequence>MKSIYICLFILFLPGWTYAQWEKQIGVNVIPAIGKSLEVNSEIRENTAYSLNLALGYTFNSRHAGVLDRRLYDGISDLETSGAFVKAGGKIYPFGFKGKSQKASLYVGGFAVLSQYKQNAIRDISYSSYRDPANPDFDHIPVSARGIIVFPAATIGFSSKISRQLMLDWGIQKSFVTGRKDFIGKEFNNYQPGAGTPQRDSYIGYIQGVVSVKYRFDPLR</sequence>